<dbReference type="Proteomes" id="UP000613740">
    <property type="component" value="Unassembled WGS sequence"/>
</dbReference>
<dbReference type="Gene3D" id="3.10.350.10">
    <property type="entry name" value="LysM domain"/>
    <property type="match status" value="1"/>
</dbReference>
<evidence type="ECO:0000313" key="4">
    <source>
        <dbReference type="Proteomes" id="UP000613740"/>
    </source>
</evidence>
<dbReference type="PROSITE" id="PS51782">
    <property type="entry name" value="LYSM"/>
    <property type="match status" value="1"/>
</dbReference>
<dbReference type="CDD" id="cd00118">
    <property type="entry name" value="LysM"/>
    <property type="match status" value="1"/>
</dbReference>
<dbReference type="AlphaFoldDB" id="A0A835VXB8"/>
<name>A0A835VXB8_9CHLO</name>
<dbReference type="InterPro" id="IPR018392">
    <property type="entry name" value="LysM"/>
</dbReference>
<evidence type="ECO:0000259" key="2">
    <source>
        <dbReference type="PROSITE" id="PS51782"/>
    </source>
</evidence>
<dbReference type="SMART" id="SM00257">
    <property type="entry name" value="LysM"/>
    <property type="match status" value="2"/>
</dbReference>
<dbReference type="OrthoDB" id="407355at2759"/>
<gene>
    <name evidence="3" type="ORF">HYH02_014335</name>
</gene>
<organism evidence="3 4">
    <name type="scientific">Chlamydomonas schloesseri</name>
    <dbReference type="NCBI Taxonomy" id="2026947"/>
    <lineage>
        <taxon>Eukaryota</taxon>
        <taxon>Viridiplantae</taxon>
        <taxon>Chlorophyta</taxon>
        <taxon>core chlorophytes</taxon>
        <taxon>Chlorophyceae</taxon>
        <taxon>CS clade</taxon>
        <taxon>Chlamydomonadales</taxon>
        <taxon>Chlamydomonadaceae</taxon>
        <taxon>Chlamydomonas</taxon>
    </lineage>
</organism>
<protein>
    <recommendedName>
        <fullName evidence="2">LysM domain-containing protein</fullName>
    </recommendedName>
</protein>
<sequence>MTADNSFFDVAATYGITLADLFKANPQVNPSLPLAAYNNTILTIPQLCGGVSMEPPTTTVAANCPLYWPLCNMTRTGTETCGTIAKQYCQGDIKYLNEMNGGICPSANVAIPGNTRWLCIAPKETLVSQKEQQKGRRLAARLPSSSMPCTLKAYVGLGASCSDIMSTYGISQGELQGFNPGLNCSTLTVGREVCVERREGGSEYIIPQVLVSNGGSGGAAAGSPSNQRPSSTSPKPSPPSRSPKKGGNLG</sequence>
<dbReference type="SUPFAM" id="SSF54106">
    <property type="entry name" value="LysM domain"/>
    <property type="match status" value="1"/>
</dbReference>
<evidence type="ECO:0000256" key="1">
    <source>
        <dbReference type="SAM" id="MobiDB-lite"/>
    </source>
</evidence>
<comment type="caution">
    <text evidence="3">The sequence shown here is derived from an EMBL/GenBank/DDBJ whole genome shotgun (WGS) entry which is preliminary data.</text>
</comment>
<dbReference type="InterPro" id="IPR036779">
    <property type="entry name" value="LysM_dom_sf"/>
</dbReference>
<reference evidence="3" key="1">
    <citation type="journal article" date="2020" name="bioRxiv">
        <title>Comparative genomics of Chlamydomonas.</title>
        <authorList>
            <person name="Craig R.J."/>
            <person name="Hasan A.R."/>
            <person name="Ness R.W."/>
            <person name="Keightley P.D."/>
        </authorList>
    </citation>
    <scope>NUCLEOTIDE SEQUENCE</scope>
    <source>
        <strain evidence="3">CCAP 11/173</strain>
    </source>
</reference>
<keyword evidence="4" id="KW-1185">Reference proteome</keyword>
<dbReference type="Pfam" id="PF01476">
    <property type="entry name" value="LysM"/>
    <property type="match status" value="1"/>
</dbReference>
<feature type="region of interest" description="Disordered" evidence="1">
    <location>
        <begin position="215"/>
        <end position="250"/>
    </location>
</feature>
<accession>A0A835VXB8</accession>
<feature type="domain" description="LysM" evidence="2">
    <location>
        <begin position="151"/>
        <end position="195"/>
    </location>
</feature>
<proteinExistence type="predicted"/>
<evidence type="ECO:0000313" key="3">
    <source>
        <dbReference type="EMBL" id="KAG2428531.1"/>
    </source>
</evidence>
<dbReference type="EMBL" id="JAEHOD010000092">
    <property type="protein sequence ID" value="KAG2428531.1"/>
    <property type="molecule type" value="Genomic_DNA"/>
</dbReference>